<comment type="caution">
    <text evidence="2">The sequence shown here is derived from an EMBL/GenBank/DDBJ whole genome shotgun (WGS) entry which is preliminary data.</text>
</comment>
<gene>
    <name evidence="2" type="ORF">Nepgr_000337</name>
</gene>
<feature type="compositionally biased region" description="Basic and acidic residues" evidence="1">
    <location>
        <begin position="83"/>
        <end position="100"/>
    </location>
</feature>
<protein>
    <submittedName>
        <fullName evidence="2">Uncharacterized protein</fullName>
    </submittedName>
</protein>
<proteinExistence type="predicted"/>
<feature type="region of interest" description="Disordered" evidence="1">
    <location>
        <begin position="1"/>
        <end position="123"/>
    </location>
</feature>
<dbReference type="Proteomes" id="UP001279734">
    <property type="component" value="Unassembled WGS sequence"/>
</dbReference>
<sequence>MSAEREDVDKPTGQRDNPPGTTVVYGGAATDGEGGESYAGSTGGSNVGPGSQRSRPVRENYDPTQRRGTTTGEYGKTGIGLMDRAKDKLADVGGFKDEPGHTTTTGTGNYGDGSGQEPEHRKK</sequence>
<accession>A0AAD3P3E0</accession>
<dbReference type="EMBL" id="BSYO01000001">
    <property type="protein sequence ID" value="GMG98497.1"/>
    <property type="molecule type" value="Genomic_DNA"/>
</dbReference>
<evidence type="ECO:0000313" key="3">
    <source>
        <dbReference type="Proteomes" id="UP001279734"/>
    </source>
</evidence>
<evidence type="ECO:0000256" key="1">
    <source>
        <dbReference type="SAM" id="MobiDB-lite"/>
    </source>
</evidence>
<dbReference type="AlphaFoldDB" id="A0AAD3P3E0"/>
<feature type="compositionally biased region" description="Gly residues" evidence="1">
    <location>
        <begin position="35"/>
        <end position="47"/>
    </location>
</feature>
<organism evidence="2 3">
    <name type="scientific">Nepenthes gracilis</name>
    <name type="common">Slender pitcher plant</name>
    <dbReference type="NCBI Taxonomy" id="150966"/>
    <lineage>
        <taxon>Eukaryota</taxon>
        <taxon>Viridiplantae</taxon>
        <taxon>Streptophyta</taxon>
        <taxon>Embryophyta</taxon>
        <taxon>Tracheophyta</taxon>
        <taxon>Spermatophyta</taxon>
        <taxon>Magnoliopsida</taxon>
        <taxon>eudicotyledons</taxon>
        <taxon>Gunneridae</taxon>
        <taxon>Pentapetalae</taxon>
        <taxon>Caryophyllales</taxon>
        <taxon>Nepenthaceae</taxon>
        <taxon>Nepenthes</taxon>
    </lineage>
</organism>
<keyword evidence="3" id="KW-1185">Reference proteome</keyword>
<feature type="compositionally biased region" description="Basic and acidic residues" evidence="1">
    <location>
        <begin position="56"/>
        <end position="65"/>
    </location>
</feature>
<reference evidence="2" key="1">
    <citation type="submission" date="2023-05" db="EMBL/GenBank/DDBJ databases">
        <title>Nepenthes gracilis genome sequencing.</title>
        <authorList>
            <person name="Fukushima K."/>
        </authorList>
    </citation>
    <scope>NUCLEOTIDE SEQUENCE</scope>
    <source>
        <strain evidence="2">SING2019-196</strain>
    </source>
</reference>
<feature type="compositionally biased region" description="Basic and acidic residues" evidence="1">
    <location>
        <begin position="1"/>
        <end position="13"/>
    </location>
</feature>
<name>A0AAD3P3E0_NEPGR</name>
<evidence type="ECO:0000313" key="2">
    <source>
        <dbReference type="EMBL" id="GMG98497.1"/>
    </source>
</evidence>